<evidence type="ECO:0000313" key="3">
    <source>
        <dbReference type="Proteomes" id="UP000275267"/>
    </source>
</evidence>
<evidence type="ECO:0000313" key="2">
    <source>
        <dbReference type="EMBL" id="RLN42291.1"/>
    </source>
</evidence>
<feature type="domain" description="Retrotransposon gag" evidence="1">
    <location>
        <begin position="82"/>
        <end position="150"/>
    </location>
</feature>
<name>A0A3L6TS06_PANMI</name>
<dbReference type="Proteomes" id="UP000275267">
    <property type="component" value="Unassembled WGS sequence"/>
</dbReference>
<dbReference type="Pfam" id="PF03732">
    <property type="entry name" value="Retrotrans_gag"/>
    <property type="match status" value="1"/>
</dbReference>
<gene>
    <name evidence="2" type="ORF">C2845_PM01G21130</name>
</gene>
<dbReference type="AlphaFoldDB" id="A0A3L6TS06"/>
<accession>A0A3L6TS06</accession>
<proteinExistence type="predicted"/>
<comment type="caution">
    <text evidence="2">The sequence shown here is derived from an EMBL/GenBank/DDBJ whole genome shotgun (WGS) entry which is preliminary data.</text>
</comment>
<dbReference type="InterPro" id="IPR005162">
    <property type="entry name" value="Retrotrans_gag_dom"/>
</dbReference>
<organism evidence="2 3">
    <name type="scientific">Panicum miliaceum</name>
    <name type="common">Proso millet</name>
    <name type="synonym">Broomcorn millet</name>
    <dbReference type="NCBI Taxonomy" id="4540"/>
    <lineage>
        <taxon>Eukaryota</taxon>
        <taxon>Viridiplantae</taxon>
        <taxon>Streptophyta</taxon>
        <taxon>Embryophyta</taxon>
        <taxon>Tracheophyta</taxon>
        <taxon>Spermatophyta</taxon>
        <taxon>Magnoliopsida</taxon>
        <taxon>Liliopsida</taxon>
        <taxon>Poales</taxon>
        <taxon>Poaceae</taxon>
        <taxon>PACMAD clade</taxon>
        <taxon>Panicoideae</taxon>
        <taxon>Panicodae</taxon>
        <taxon>Paniceae</taxon>
        <taxon>Panicinae</taxon>
        <taxon>Panicum</taxon>
        <taxon>Panicum sect. Panicum</taxon>
    </lineage>
</organism>
<dbReference type="EMBL" id="PQIB02000001">
    <property type="protein sequence ID" value="RLN42291.1"/>
    <property type="molecule type" value="Genomic_DNA"/>
</dbReference>
<reference evidence="3" key="1">
    <citation type="journal article" date="2019" name="Nat. Commun.">
        <title>The genome of broomcorn millet.</title>
        <authorList>
            <person name="Zou C."/>
            <person name="Miki D."/>
            <person name="Li D."/>
            <person name="Tang Q."/>
            <person name="Xiao L."/>
            <person name="Rajput S."/>
            <person name="Deng P."/>
            <person name="Jia W."/>
            <person name="Huang R."/>
            <person name="Zhang M."/>
            <person name="Sun Y."/>
            <person name="Hu J."/>
            <person name="Fu X."/>
            <person name="Schnable P.S."/>
            <person name="Li F."/>
            <person name="Zhang H."/>
            <person name="Feng B."/>
            <person name="Zhu X."/>
            <person name="Liu R."/>
            <person name="Schnable J.C."/>
            <person name="Zhu J.-K."/>
            <person name="Zhang H."/>
        </authorList>
    </citation>
    <scope>NUCLEOTIDE SEQUENCE [LARGE SCALE GENOMIC DNA]</scope>
</reference>
<protein>
    <recommendedName>
        <fullName evidence="1">Retrotransposon gag domain-containing protein</fullName>
    </recommendedName>
</protein>
<keyword evidence="3" id="KW-1185">Reference proteome</keyword>
<dbReference type="OrthoDB" id="694489at2759"/>
<dbReference type="STRING" id="4540.A0A3L6TS06"/>
<evidence type="ECO:0000259" key="1">
    <source>
        <dbReference type="Pfam" id="PF03732"/>
    </source>
</evidence>
<sequence>MANQTRLLEALARGINRPRHREYGLQEKITDYGLQEKITDFLRTKPPTFGGSINPLDADDWLRVIQRKFEAIGCVGRDKVILAAHQLTGTALAWWENYCAAAEDATTITWEEFVEEFRRYHIPVATMKCKADEFHELQQGTKSVEEYTSSLWSCLVMPLMKSTMMKRNKICSRRV</sequence>